<comment type="caution">
    <text evidence="1">The sequence shown here is derived from an EMBL/GenBank/DDBJ whole genome shotgun (WGS) entry which is preliminary data.</text>
</comment>
<dbReference type="GO" id="GO:0003676">
    <property type="term" value="F:nucleic acid binding"/>
    <property type="evidence" value="ECO:0007669"/>
    <property type="project" value="InterPro"/>
</dbReference>
<sequence>MKQLCYLLNIKQSLIPVYHPQGNPVERKSRDLKPRLAILVYDRQNSWSENLPFIRFSLNTAKCQTAGHTAAFLHFERELRTVDDVTHDTRAVI</sequence>
<dbReference type="InterPro" id="IPR036397">
    <property type="entry name" value="RNaseH_sf"/>
</dbReference>
<evidence type="ECO:0000313" key="1">
    <source>
        <dbReference type="EMBL" id="GBM29602.1"/>
    </source>
</evidence>
<dbReference type="InterPro" id="IPR012337">
    <property type="entry name" value="RNaseH-like_sf"/>
</dbReference>
<protein>
    <recommendedName>
        <fullName evidence="3">Integrase catalytic domain-containing protein</fullName>
    </recommendedName>
</protein>
<evidence type="ECO:0008006" key="3">
    <source>
        <dbReference type="Google" id="ProtNLM"/>
    </source>
</evidence>
<dbReference type="AlphaFoldDB" id="A0A4Y2EK37"/>
<name>A0A4Y2EK37_ARAVE</name>
<reference evidence="1 2" key="1">
    <citation type="journal article" date="2019" name="Sci. Rep.">
        <title>Orb-weaving spider Araneus ventricosus genome elucidates the spidroin gene catalogue.</title>
        <authorList>
            <person name="Kono N."/>
            <person name="Nakamura H."/>
            <person name="Ohtoshi R."/>
            <person name="Moran D.A.P."/>
            <person name="Shinohara A."/>
            <person name="Yoshida Y."/>
            <person name="Fujiwara M."/>
            <person name="Mori M."/>
            <person name="Tomita M."/>
            <person name="Arakawa K."/>
        </authorList>
    </citation>
    <scope>NUCLEOTIDE SEQUENCE [LARGE SCALE GENOMIC DNA]</scope>
</reference>
<dbReference type="OrthoDB" id="6435535at2759"/>
<keyword evidence="2" id="KW-1185">Reference proteome</keyword>
<accession>A0A4Y2EK37</accession>
<organism evidence="1 2">
    <name type="scientific">Araneus ventricosus</name>
    <name type="common">Orbweaver spider</name>
    <name type="synonym">Epeira ventricosa</name>
    <dbReference type="NCBI Taxonomy" id="182803"/>
    <lineage>
        <taxon>Eukaryota</taxon>
        <taxon>Metazoa</taxon>
        <taxon>Ecdysozoa</taxon>
        <taxon>Arthropoda</taxon>
        <taxon>Chelicerata</taxon>
        <taxon>Arachnida</taxon>
        <taxon>Araneae</taxon>
        <taxon>Araneomorphae</taxon>
        <taxon>Entelegynae</taxon>
        <taxon>Araneoidea</taxon>
        <taxon>Araneidae</taxon>
        <taxon>Araneus</taxon>
    </lineage>
</organism>
<proteinExistence type="predicted"/>
<dbReference type="SUPFAM" id="SSF53098">
    <property type="entry name" value="Ribonuclease H-like"/>
    <property type="match status" value="1"/>
</dbReference>
<evidence type="ECO:0000313" key="2">
    <source>
        <dbReference type="Proteomes" id="UP000499080"/>
    </source>
</evidence>
<dbReference type="EMBL" id="BGPR01000640">
    <property type="protein sequence ID" value="GBM29602.1"/>
    <property type="molecule type" value="Genomic_DNA"/>
</dbReference>
<dbReference type="Gene3D" id="3.30.420.10">
    <property type="entry name" value="Ribonuclease H-like superfamily/Ribonuclease H"/>
    <property type="match status" value="1"/>
</dbReference>
<dbReference type="Proteomes" id="UP000499080">
    <property type="component" value="Unassembled WGS sequence"/>
</dbReference>
<gene>
    <name evidence="1" type="ORF">AVEN_130081_1</name>
</gene>